<dbReference type="EnsemblMetazoa" id="HelroT164422">
    <property type="protein sequence ID" value="HelroP164422"/>
    <property type="gene ID" value="HelroG164422"/>
</dbReference>
<reference evidence="2" key="3">
    <citation type="submission" date="2015-06" db="UniProtKB">
        <authorList>
            <consortium name="EnsemblMetazoa"/>
        </authorList>
    </citation>
    <scope>IDENTIFICATION</scope>
</reference>
<dbReference type="InParanoid" id="T1EVE4"/>
<keyword evidence="3" id="KW-1185">Reference proteome</keyword>
<dbReference type="EMBL" id="AMQM01001660">
    <property type="status" value="NOT_ANNOTATED_CDS"/>
    <property type="molecule type" value="Genomic_DNA"/>
</dbReference>
<reference evidence="1 3" key="2">
    <citation type="journal article" date="2013" name="Nature">
        <title>Insights into bilaterian evolution from three spiralian genomes.</title>
        <authorList>
            <person name="Simakov O."/>
            <person name="Marletaz F."/>
            <person name="Cho S.J."/>
            <person name="Edsinger-Gonzales E."/>
            <person name="Havlak P."/>
            <person name="Hellsten U."/>
            <person name="Kuo D.H."/>
            <person name="Larsson T."/>
            <person name="Lv J."/>
            <person name="Arendt D."/>
            <person name="Savage R."/>
            <person name="Osoegawa K."/>
            <person name="de Jong P."/>
            <person name="Grimwood J."/>
            <person name="Chapman J.A."/>
            <person name="Shapiro H."/>
            <person name="Aerts A."/>
            <person name="Otillar R.P."/>
            <person name="Terry A.Y."/>
            <person name="Boore J.L."/>
            <person name="Grigoriev I.V."/>
            <person name="Lindberg D.R."/>
            <person name="Seaver E.C."/>
            <person name="Weisblat D.A."/>
            <person name="Putnam N.H."/>
            <person name="Rokhsar D.S."/>
        </authorList>
    </citation>
    <scope>NUCLEOTIDE SEQUENCE</scope>
</reference>
<reference evidence="3" key="1">
    <citation type="submission" date="2012-12" db="EMBL/GenBank/DDBJ databases">
        <authorList>
            <person name="Hellsten U."/>
            <person name="Grimwood J."/>
            <person name="Chapman J.A."/>
            <person name="Shapiro H."/>
            <person name="Aerts A."/>
            <person name="Otillar R.P."/>
            <person name="Terry A.Y."/>
            <person name="Boore J.L."/>
            <person name="Simakov O."/>
            <person name="Marletaz F."/>
            <person name="Cho S.-J."/>
            <person name="Edsinger-Gonzales E."/>
            <person name="Havlak P."/>
            <person name="Kuo D.-H."/>
            <person name="Larsson T."/>
            <person name="Lv J."/>
            <person name="Arendt D."/>
            <person name="Savage R."/>
            <person name="Osoegawa K."/>
            <person name="de Jong P."/>
            <person name="Lindberg D.R."/>
            <person name="Seaver E.C."/>
            <person name="Weisblat D.A."/>
            <person name="Putnam N.H."/>
            <person name="Grigoriev I.V."/>
            <person name="Rokhsar D.S."/>
        </authorList>
    </citation>
    <scope>NUCLEOTIDE SEQUENCE</scope>
</reference>
<accession>T1EVE4</accession>
<evidence type="ECO:0000313" key="1">
    <source>
        <dbReference type="EMBL" id="ESN94561.1"/>
    </source>
</evidence>
<dbReference type="KEGG" id="hro:HELRODRAFT_164422"/>
<dbReference type="RefSeq" id="XP_009027611.1">
    <property type="nucleotide sequence ID" value="XM_009029363.1"/>
</dbReference>
<proteinExistence type="predicted"/>
<gene>
    <name evidence="2" type="primary">20200544</name>
    <name evidence="1" type="ORF">HELRODRAFT_164422</name>
</gene>
<evidence type="ECO:0000313" key="3">
    <source>
        <dbReference type="Proteomes" id="UP000015101"/>
    </source>
</evidence>
<dbReference type="GeneID" id="20200544"/>
<dbReference type="CTD" id="20200544"/>
<organism evidence="2 3">
    <name type="scientific">Helobdella robusta</name>
    <name type="common">Californian leech</name>
    <dbReference type="NCBI Taxonomy" id="6412"/>
    <lineage>
        <taxon>Eukaryota</taxon>
        <taxon>Metazoa</taxon>
        <taxon>Spiralia</taxon>
        <taxon>Lophotrochozoa</taxon>
        <taxon>Annelida</taxon>
        <taxon>Clitellata</taxon>
        <taxon>Hirudinea</taxon>
        <taxon>Rhynchobdellida</taxon>
        <taxon>Glossiphoniidae</taxon>
        <taxon>Helobdella</taxon>
    </lineage>
</organism>
<protein>
    <submittedName>
        <fullName evidence="1 2">Uncharacterized protein</fullName>
    </submittedName>
</protein>
<dbReference type="HOGENOM" id="CLU_1541802_0_0_1"/>
<name>T1EVE4_HELRO</name>
<dbReference type="EMBL" id="KB097571">
    <property type="protein sequence ID" value="ESN94561.1"/>
    <property type="molecule type" value="Genomic_DNA"/>
</dbReference>
<evidence type="ECO:0000313" key="2">
    <source>
        <dbReference type="EnsemblMetazoa" id="HelroP164422"/>
    </source>
</evidence>
<sequence length="174" mass="20060">MPARIAVPLSEDSPTYKRMKLCMHENIRDDIIDDIRDDITDDINGNITDDINNDVTDDINDDVTDDAPDCTKCKSRQTHVQNTQHAQLHTYRIRVSVIRRTINGWIGNRYSQISDVVSMRMFAIPRYLPASRSIWMSSIGLVFAQHPQRTERAGVDCHGLRLKRVLRKTAIHKF</sequence>
<dbReference type="Proteomes" id="UP000015101">
    <property type="component" value="Unassembled WGS sequence"/>
</dbReference>
<dbReference type="AlphaFoldDB" id="T1EVE4"/>